<organism evidence="2 3">
    <name type="scientific">Oryza meyeriana var. granulata</name>
    <dbReference type="NCBI Taxonomy" id="110450"/>
    <lineage>
        <taxon>Eukaryota</taxon>
        <taxon>Viridiplantae</taxon>
        <taxon>Streptophyta</taxon>
        <taxon>Embryophyta</taxon>
        <taxon>Tracheophyta</taxon>
        <taxon>Spermatophyta</taxon>
        <taxon>Magnoliopsida</taxon>
        <taxon>Liliopsida</taxon>
        <taxon>Poales</taxon>
        <taxon>Poaceae</taxon>
        <taxon>BOP clade</taxon>
        <taxon>Oryzoideae</taxon>
        <taxon>Oryzeae</taxon>
        <taxon>Oryzinae</taxon>
        <taxon>Oryza</taxon>
        <taxon>Oryza meyeriana</taxon>
    </lineage>
</organism>
<evidence type="ECO:0000313" key="3">
    <source>
        <dbReference type="Proteomes" id="UP000479710"/>
    </source>
</evidence>
<feature type="compositionally biased region" description="Basic residues" evidence="1">
    <location>
        <begin position="64"/>
        <end position="75"/>
    </location>
</feature>
<dbReference type="Proteomes" id="UP000479710">
    <property type="component" value="Unassembled WGS sequence"/>
</dbReference>
<feature type="region of interest" description="Disordered" evidence="1">
    <location>
        <begin position="61"/>
        <end position="110"/>
    </location>
</feature>
<protein>
    <submittedName>
        <fullName evidence="2">Uncharacterized protein</fullName>
    </submittedName>
</protein>
<proteinExistence type="predicted"/>
<name>A0A6G1EA79_9ORYZ</name>
<dbReference type="EMBL" id="SPHZ02000004">
    <property type="protein sequence ID" value="KAF0921680.1"/>
    <property type="molecule type" value="Genomic_DNA"/>
</dbReference>
<gene>
    <name evidence="2" type="ORF">E2562_013417</name>
</gene>
<dbReference type="AlphaFoldDB" id="A0A6G1EA79"/>
<accession>A0A6G1EA79</accession>
<sequence length="110" mass="11907">MAFCGLHEVTVAATTSKLSGRKTDQPGSGSVAAKAAAVASSWHWSALTESRIMRVSRVFGGKDRRSKVRKVKRLRNCSGDSLNKQRQRLQPWPRLPASSGSSHGGVGNFR</sequence>
<reference evidence="2 3" key="1">
    <citation type="submission" date="2019-11" db="EMBL/GenBank/DDBJ databases">
        <title>Whole genome sequence of Oryza granulata.</title>
        <authorList>
            <person name="Li W."/>
        </authorList>
    </citation>
    <scope>NUCLEOTIDE SEQUENCE [LARGE SCALE GENOMIC DNA]</scope>
    <source>
        <strain evidence="3">cv. Menghai</strain>
        <tissue evidence="2">Leaf</tissue>
    </source>
</reference>
<evidence type="ECO:0000313" key="2">
    <source>
        <dbReference type="EMBL" id="KAF0921680.1"/>
    </source>
</evidence>
<comment type="caution">
    <text evidence="2">The sequence shown here is derived from an EMBL/GenBank/DDBJ whole genome shotgun (WGS) entry which is preliminary data.</text>
</comment>
<keyword evidence="3" id="KW-1185">Reference proteome</keyword>
<evidence type="ECO:0000256" key="1">
    <source>
        <dbReference type="SAM" id="MobiDB-lite"/>
    </source>
</evidence>